<evidence type="ECO:0000259" key="7">
    <source>
        <dbReference type="PROSITE" id="PS50835"/>
    </source>
</evidence>
<feature type="domain" description="Ig-like" evidence="7">
    <location>
        <begin position="46"/>
        <end position="149"/>
    </location>
</feature>
<dbReference type="PROSITE" id="PS50835">
    <property type="entry name" value="IG_LIKE"/>
    <property type="match status" value="2"/>
</dbReference>
<keyword evidence="4" id="KW-0325">Glycoprotein</keyword>
<comment type="subcellular location">
    <subcellularLocation>
        <location evidence="1">Membrane</location>
        <topology evidence="1">Single-pass type I membrane protein</topology>
    </subcellularLocation>
</comment>
<dbReference type="EnsemblMetazoa" id="G7786.1">
    <property type="protein sequence ID" value="G7786.1:cds"/>
    <property type="gene ID" value="G7786"/>
</dbReference>
<dbReference type="AlphaFoldDB" id="A0A8W8NV73"/>
<keyword evidence="9" id="KW-1185">Reference proteome</keyword>
<dbReference type="Proteomes" id="UP000005408">
    <property type="component" value="Unassembled WGS sequence"/>
</dbReference>
<dbReference type="PANTHER" id="PTHR11640">
    <property type="entry name" value="NEPHRIN"/>
    <property type="match status" value="1"/>
</dbReference>
<dbReference type="PANTHER" id="PTHR11640:SF164">
    <property type="entry name" value="MAM DOMAIN-CONTAINING GLYCOSYLPHOSPHATIDYLINOSITOL ANCHOR PROTEIN 1"/>
    <property type="match status" value="1"/>
</dbReference>
<dbReference type="GO" id="GO:0005886">
    <property type="term" value="C:plasma membrane"/>
    <property type="evidence" value="ECO:0007669"/>
    <property type="project" value="TreeGrafter"/>
</dbReference>
<keyword evidence="2" id="KW-0472">Membrane</keyword>
<dbReference type="SUPFAM" id="SSF48726">
    <property type="entry name" value="Immunoglobulin"/>
    <property type="match status" value="2"/>
</dbReference>
<evidence type="ECO:0000256" key="5">
    <source>
        <dbReference type="ARBA" id="ARBA00023319"/>
    </source>
</evidence>
<keyword evidence="5" id="KW-0393">Immunoglobulin domain</keyword>
<proteinExistence type="predicted"/>
<organism evidence="8 9">
    <name type="scientific">Magallana gigas</name>
    <name type="common">Pacific oyster</name>
    <name type="synonym">Crassostrea gigas</name>
    <dbReference type="NCBI Taxonomy" id="29159"/>
    <lineage>
        <taxon>Eukaryota</taxon>
        <taxon>Metazoa</taxon>
        <taxon>Spiralia</taxon>
        <taxon>Lophotrochozoa</taxon>
        <taxon>Mollusca</taxon>
        <taxon>Bivalvia</taxon>
        <taxon>Autobranchia</taxon>
        <taxon>Pteriomorphia</taxon>
        <taxon>Ostreida</taxon>
        <taxon>Ostreoidea</taxon>
        <taxon>Ostreidae</taxon>
        <taxon>Magallana</taxon>
    </lineage>
</organism>
<evidence type="ECO:0000256" key="3">
    <source>
        <dbReference type="ARBA" id="ARBA00023157"/>
    </source>
</evidence>
<dbReference type="InterPro" id="IPR003599">
    <property type="entry name" value="Ig_sub"/>
</dbReference>
<dbReference type="InterPro" id="IPR013783">
    <property type="entry name" value="Ig-like_fold"/>
</dbReference>
<evidence type="ECO:0000313" key="9">
    <source>
        <dbReference type="Proteomes" id="UP000005408"/>
    </source>
</evidence>
<dbReference type="GO" id="GO:0050839">
    <property type="term" value="F:cell adhesion molecule binding"/>
    <property type="evidence" value="ECO:0007669"/>
    <property type="project" value="TreeGrafter"/>
</dbReference>
<dbReference type="InterPro" id="IPR007110">
    <property type="entry name" value="Ig-like_dom"/>
</dbReference>
<feature type="domain" description="Ig-like" evidence="7">
    <location>
        <begin position="154"/>
        <end position="243"/>
    </location>
</feature>
<accession>A0A8W8NV73</accession>
<evidence type="ECO:0000313" key="8">
    <source>
        <dbReference type="EnsemblMetazoa" id="G7786.1:cds"/>
    </source>
</evidence>
<dbReference type="GO" id="GO:0005911">
    <property type="term" value="C:cell-cell junction"/>
    <property type="evidence" value="ECO:0007669"/>
    <property type="project" value="TreeGrafter"/>
</dbReference>
<dbReference type="SMART" id="SM00409">
    <property type="entry name" value="IG"/>
    <property type="match status" value="1"/>
</dbReference>
<evidence type="ECO:0000256" key="2">
    <source>
        <dbReference type="ARBA" id="ARBA00023136"/>
    </source>
</evidence>
<reference evidence="8" key="1">
    <citation type="submission" date="2022-08" db="UniProtKB">
        <authorList>
            <consortium name="EnsemblMetazoa"/>
        </authorList>
    </citation>
    <scope>IDENTIFICATION</scope>
    <source>
        <strain evidence="8">05x7-T-G4-1.051#20</strain>
    </source>
</reference>
<evidence type="ECO:0000256" key="6">
    <source>
        <dbReference type="SAM" id="MobiDB-lite"/>
    </source>
</evidence>
<name>A0A8W8NV73_MAGGI</name>
<dbReference type="InterPro" id="IPR051275">
    <property type="entry name" value="Cell_adhesion_signaling"/>
</dbReference>
<keyword evidence="3" id="KW-1015">Disulfide bond</keyword>
<dbReference type="Gene3D" id="2.60.40.10">
    <property type="entry name" value="Immunoglobulins"/>
    <property type="match status" value="2"/>
</dbReference>
<feature type="region of interest" description="Disordered" evidence="6">
    <location>
        <begin position="365"/>
        <end position="464"/>
    </location>
</feature>
<evidence type="ECO:0000256" key="1">
    <source>
        <dbReference type="ARBA" id="ARBA00004479"/>
    </source>
</evidence>
<dbReference type="InterPro" id="IPR036179">
    <property type="entry name" value="Ig-like_dom_sf"/>
</dbReference>
<protein>
    <recommendedName>
        <fullName evidence="7">Ig-like domain-containing protein</fullName>
    </recommendedName>
</protein>
<evidence type="ECO:0000256" key="4">
    <source>
        <dbReference type="ARBA" id="ARBA00023180"/>
    </source>
</evidence>
<dbReference type="GO" id="GO:0098609">
    <property type="term" value="P:cell-cell adhesion"/>
    <property type="evidence" value="ECO:0007669"/>
    <property type="project" value="TreeGrafter"/>
</dbReference>
<dbReference type="Pfam" id="PF13927">
    <property type="entry name" value="Ig_3"/>
    <property type="match status" value="1"/>
</dbReference>
<sequence>MIIKEPLCGDKGVYQCWVKYFSYSNGLSRIQTSRSIVKFKAKPREPDMFLLVPNELEENQSINLLCTVADVESSRETLTIWKISQNNDTPELKYTSDATSAKTENCTEILNVNVTYTVTRDDNGAVHRCSSQNNFTQRPGPIMNSSKISVIYGPDESAIILTPSKSLYFVGDPLTMQCIADSNPPPVFVWSFRPYDTSEKILVKHFHSKLAFDNLKTTGSGTYICTAINFARPKYPNASSSVSLYIKHSGIITILLIINKNNRSTCITSSNRVHSQSVPQNDTGYQTHADFANTHVMVSKDVGRLLVLSAFVALCAIVLFSSEVDAKGYGDVTQYKGSVKRVVKGERRGHAYGLKNRKHGFFGKFGRRGSKENFGRGLGKRHRGGRRGRGYNLRKGKRGYGRNLRKSLRNYKGGKRGRGRGYGRRFGGKRRGKKYRGKKNKGSKGKKYRGKSKKGYPKKKDENC</sequence>
<feature type="compositionally biased region" description="Basic residues" evidence="6">
    <location>
        <begin position="378"/>
        <end position="457"/>
    </location>
</feature>